<keyword evidence="5 7" id="KW-0067">ATP-binding</keyword>
<evidence type="ECO:0000256" key="4">
    <source>
        <dbReference type="ARBA" id="ARBA00022777"/>
    </source>
</evidence>
<proteinExistence type="inferred from homology"/>
<evidence type="ECO:0000256" key="3">
    <source>
        <dbReference type="ARBA" id="ARBA00022741"/>
    </source>
</evidence>
<evidence type="ECO:0000256" key="7">
    <source>
        <dbReference type="RuleBase" id="RU003331"/>
    </source>
</evidence>
<dbReference type="RefSeq" id="WP_221278962.1">
    <property type="nucleotide sequence ID" value="NZ_AP024814.1"/>
</dbReference>
<feature type="binding site" evidence="5">
    <location>
        <position position="145"/>
    </location>
    <ligand>
        <name>AMP</name>
        <dbReference type="ChEBI" id="CHEBI:456215"/>
    </ligand>
</feature>
<keyword evidence="4 5" id="KW-0418">Kinase</keyword>
<dbReference type="PRINTS" id="PR00094">
    <property type="entry name" value="ADENYLTKNASE"/>
</dbReference>
<dbReference type="InterPro" id="IPR027417">
    <property type="entry name" value="P-loop_NTPase"/>
</dbReference>
<dbReference type="HAMAP" id="MF_00235">
    <property type="entry name" value="Adenylate_kinase_Adk"/>
    <property type="match status" value="1"/>
</dbReference>
<feature type="binding site" evidence="5">
    <location>
        <position position="40"/>
    </location>
    <ligand>
        <name>AMP</name>
        <dbReference type="ChEBI" id="CHEBI:456215"/>
    </ligand>
</feature>
<comment type="subunit">
    <text evidence="5 7">Monomer.</text>
</comment>
<dbReference type="Pfam" id="PF00406">
    <property type="entry name" value="ADK"/>
    <property type="match status" value="1"/>
</dbReference>
<comment type="pathway">
    <text evidence="5">Purine metabolism; AMP biosynthesis via salvage pathway; AMP from ADP: step 1/1.</text>
</comment>
<gene>
    <name evidence="5 8" type="primary">adk</name>
    <name evidence="8" type="ORF">NHP190003_09200</name>
</gene>
<feature type="binding site" evidence="5">
    <location>
        <position position="131"/>
    </location>
    <ligand>
        <name>ATP</name>
        <dbReference type="ChEBI" id="CHEBI:30616"/>
    </ligand>
</feature>
<evidence type="ECO:0000313" key="8">
    <source>
        <dbReference type="EMBL" id="BCZ17638.1"/>
    </source>
</evidence>
<evidence type="ECO:0000256" key="2">
    <source>
        <dbReference type="ARBA" id="ARBA00022727"/>
    </source>
</evidence>
<feature type="binding site" evidence="5">
    <location>
        <position position="133"/>
    </location>
    <ligand>
        <name>AMP</name>
        <dbReference type="ChEBI" id="CHEBI:456215"/>
    </ligand>
</feature>
<evidence type="ECO:0000256" key="1">
    <source>
        <dbReference type="ARBA" id="ARBA00022679"/>
    </source>
</evidence>
<sequence>MKALFLIIGAPGSGKTTDAQLIAERNSDTMVHYSTGDLLRAEIASQSERGRHIASFTNKGELVPLEIVIDTIITAIKNAPKEVIIIDGYPRSLEQMHALDRVLKAQEEVKLKGVIEVSVGEAVARERVLGRSRGDDDNVEVFNNRMQVYLKPLESIVEFYKALEVHQQINGERSIEAIVADIEAYIKTHIKDKNGLVKN</sequence>
<reference evidence="8 9" key="1">
    <citation type="submission" date="2021-07" db="EMBL/GenBank/DDBJ databases">
        <title>Novel Helicobacter sp. Isolated from a dog.</title>
        <authorList>
            <person name="Rimbara E."/>
            <person name="Suzuki M."/>
        </authorList>
    </citation>
    <scope>NUCLEOTIDE SEQUENCE [LARGE SCALE GENOMIC DNA]</scope>
    <source>
        <strain evidence="9">NHP19-003</strain>
    </source>
</reference>
<dbReference type="GO" id="GO:0016301">
    <property type="term" value="F:kinase activity"/>
    <property type="evidence" value="ECO:0007669"/>
    <property type="project" value="UniProtKB-KW"/>
</dbReference>
<evidence type="ECO:0000256" key="5">
    <source>
        <dbReference type="HAMAP-Rule" id="MF_00235"/>
    </source>
</evidence>
<evidence type="ECO:0000313" key="9">
    <source>
        <dbReference type="Proteomes" id="UP000826775"/>
    </source>
</evidence>
<dbReference type="SUPFAM" id="SSF52540">
    <property type="entry name" value="P-loop containing nucleoside triphosphate hydrolases"/>
    <property type="match status" value="1"/>
</dbReference>
<feature type="binding site" evidence="5">
    <location>
        <position position="35"/>
    </location>
    <ligand>
        <name>AMP</name>
        <dbReference type="ChEBI" id="CHEBI:456215"/>
    </ligand>
</feature>
<keyword evidence="3 5" id="KW-0547">Nucleotide-binding</keyword>
<protein>
    <recommendedName>
        <fullName evidence="5 7">Adenylate kinase</fullName>
        <shortName evidence="5">AK</shortName>
        <ecNumber evidence="5 7">2.7.4.3</ecNumber>
    </recommendedName>
    <alternativeName>
        <fullName evidence="5">ATP-AMP transphosphorylase</fullName>
    </alternativeName>
    <alternativeName>
        <fullName evidence="5">ATP:AMP phosphotransferase</fullName>
    </alternativeName>
    <alternativeName>
        <fullName evidence="5">Adenylate monophosphate kinase</fullName>
    </alternativeName>
</protein>
<dbReference type="CDD" id="cd01428">
    <property type="entry name" value="ADK"/>
    <property type="match status" value="1"/>
</dbReference>
<dbReference type="PANTHER" id="PTHR23359">
    <property type="entry name" value="NUCLEOTIDE KINASE"/>
    <property type="match status" value="1"/>
</dbReference>
<comment type="subcellular location">
    <subcellularLocation>
        <location evidence="5 7">Cytoplasm</location>
    </subcellularLocation>
</comment>
<organism evidence="8 9">
    <name type="scientific">Helicobacter gastrocanis</name>
    <dbReference type="NCBI Taxonomy" id="2849641"/>
    <lineage>
        <taxon>Bacteria</taxon>
        <taxon>Pseudomonadati</taxon>
        <taxon>Campylobacterota</taxon>
        <taxon>Epsilonproteobacteria</taxon>
        <taxon>Campylobacterales</taxon>
        <taxon>Helicobacteraceae</taxon>
        <taxon>Helicobacter</taxon>
    </lineage>
</organism>
<feature type="region of interest" description="NMP" evidence="5">
    <location>
        <begin position="34"/>
        <end position="63"/>
    </location>
</feature>
<feature type="binding site" evidence="5">
    <location>
        <position position="95"/>
    </location>
    <ligand>
        <name>AMP</name>
        <dbReference type="ChEBI" id="CHEBI:456215"/>
    </ligand>
</feature>
<keyword evidence="1 5" id="KW-0808">Transferase</keyword>
<keyword evidence="2 5" id="KW-0545">Nucleotide biosynthesis</keyword>
<comment type="function">
    <text evidence="5">Catalyzes the reversible transfer of the terminal phosphate group between ATP and AMP. Plays an important role in cellular energy homeostasis and in adenine nucleotide metabolism.</text>
</comment>
<name>A0ABM7SB72_9HELI</name>
<comment type="domain">
    <text evidence="5">Consists of three domains, a large central CORE domain and two small peripheral domains, NMPbind and LID, which undergo movements during catalysis. The LID domain closes over the site of phosphoryl transfer upon ATP binding. Assembling and dissambling the active center during each catalytic cycle provides an effective means to prevent ATP hydrolysis.</text>
</comment>
<dbReference type="Proteomes" id="UP000826775">
    <property type="component" value="Chromosome"/>
</dbReference>
<dbReference type="InterPro" id="IPR033690">
    <property type="entry name" value="Adenylat_kinase_CS"/>
</dbReference>
<comment type="catalytic activity">
    <reaction evidence="5 7">
        <text>AMP + ATP = 2 ADP</text>
        <dbReference type="Rhea" id="RHEA:12973"/>
        <dbReference type="ChEBI" id="CHEBI:30616"/>
        <dbReference type="ChEBI" id="CHEBI:456215"/>
        <dbReference type="ChEBI" id="CHEBI:456216"/>
        <dbReference type="EC" id="2.7.4.3"/>
    </reaction>
</comment>
<dbReference type="PROSITE" id="PS00113">
    <property type="entry name" value="ADENYLATE_KINASE"/>
    <property type="match status" value="1"/>
</dbReference>
<feature type="binding site" evidence="5">
    <location>
        <begin position="12"/>
        <end position="17"/>
    </location>
    <ligand>
        <name>ATP</name>
        <dbReference type="ChEBI" id="CHEBI:30616"/>
    </ligand>
</feature>
<evidence type="ECO:0000256" key="6">
    <source>
        <dbReference type="RuleBase" id="RU003330"/>
    </source>
</evidence>
<dbReference type="EMBL" id="AP024814">
    <property type="protein sequence ID" value="BCZ17638.1"/>
    <property type="molecule type" value="Genomic_DNA"/>
</dbReference>
<dbReference type="EC" id="2.7.4.3" evidence="5 7"/>
<comment type="caution">
    <text evidence="5">Lacks conserved residue(s) required for the propagation of feature annotation.</text>
</comment>
<comment type="similarity">
    <text evidence="5 6">Belongs to the adenylate kinase family.</text>
</comment>
<dbReference type="InterPro" id="IPR000850">
    <property type="entry name" value="Adenylat/UMP-CMP_kin"/>
</dbReference>
<dbReference type="NCBIfam" id="NF001384">
    <property type="entry name" value="PRK00279.2-2"/>
    <property type="match status" value="1"/>
</dbReference>
<feature type="binding site" evidence="5">
    <location>
        <position position="173"/>
    </location>
    <ligand>
        <name>ATP</name>
        <dbReference type="ChEBI" id="CHEBI:30616"/>
    </ligand>
</feature>
<dbReference type="Gene3D" id="3.40.50.300">
    <property type="entry name" value="P-loop containing nucleotide triphosphate hydrolases"/>
    <property type="match status" value="1"/>
</dbReference>
<feature type="binding site" evidence="5">
    <location>
        <begin position="88"/>
        <end position="91"/>
    </location>
    <ligand>
        <name>AMP</name>
        <dbReference type="ChEBI" id="CHEBI:456215"/>
    </ligand>
</feature>
<keyword evidence="9" id="KW-1185">Reference proteome</keyword>
<feature type="binding site" evidence="5">
    <location>
        <begin position="61"/>
        <end position="63"/>
    </location>
    <ligand>
        <name>AMP</name>
        <dbReference type="ChEBI" id="CHEBI:456215"/>
    </ligand>
</feature>
<keyword evidence="5" id="KW-0963">Cytoplasm</keyword>
<accession>A0ABM7SB72</accession>